<comment type="caution">
    <text evidence="8">The sequence shown here is derived from an EMBL/GenBank/DDBJ whole genome shotgun (WGS) entry which is preliminary data.</text>
</comment>
<proteinExistence type="predicted"/>
<feature type="compositionally biased region" description="Basic and acidic residues" evidence="5">
    <location>
        <begin position="445"/>
        <end position="458"/>
    </location>
</feature>
<evidence type="ECO:0000256" key="2">
    <source>
        <dbReference type="ARBA" id="ARBA00022692"/>
    </source>
</evidence>
<evidence type="ECO:0000256" key="4">
    <source>
        <dbReference type="ARBA" id="ARBA00023136"/>
    </source>
</evidence>
<feature type="transmembrane region" description="Helical" evidence="6">
    <location>
        <begin position="216"/>
        <end position="233"/>
    </location>
</feature>
<dbReference type="EMBL" id="AMWG01000043">
    <property type="protein sequence ID" value="ELP33964.1"/>
    <property type="molecule type" value="Genomic_DNA"/>
</dbReference>
<keyword evidence="2 6" id="KW-0812">Transmembrane</keyword>
<evidence type="ECO:0000256" key="5">
    <source>
        <dbReference type="SAM" id="MobiDB-lite"/>
    </source>
</evidence>
<dbReference type="AlphaFoldDB" id="L7CIB5"/>
<feature type="transmembrane region" description="Helical" evidence="6">
    <location>
        <begin position="69"/>
        <end position="88"/>
    </location>
</feature>
<feature type="transmembrane region" description="Helical" evidence="6">
    <location>
        <begin position="240"/>
        <end position="258"/>
    </location>
</feature>
<dbReference type="Proteomes" id="UP000010959">
    <property type="component" value="Unassembled WGS sequence"/>
</dbReference>
<comment type="subcellular location">
    <subcellularLocation>
        <location evidence="1">Membrane</location>
        <topology evidence="1">Multi-pass membrane protein</topology>
    </subcellularLocation>
</comment>
<accession>L7CIB5</accession>
<name>L7CIB5_RHOBT</name>
<feature type="domain" description="O-antigen ligase-related" evidence="7">
    <location>
        <begin position="201"/>
        <end position="340"/>
    </location>
</feature>
<protein>
    <recommendedName>
        <fullName evidence="7">O-antigen ligase-related domain-containing protein</fullName>
    </recommendedName>
</protein>
<feature type="transmembrane region" description="Helical" evidence="6">
    <location>
        <begin position="133"/>
        <end position="156"/>
    </location>
</feature>
<evidence type="ECO:0000256" key="1">
    <source>
        <dbReference type="ARBA" id="ARBA00004141"/>
    </source>
</evidence>
<feature type="transmembrane region" description="Helical" evidence="6">
    <location>
        <begin position="103"/>
        <end position="121"/>
    </location>
</feature>
<evidence type="ECO:0000256" key="3">
    <source>
        <dbReference type="ARBA" id="ARBA00022989"/>
    </source>
</evidence>
<dbReference type="InterPro" id="IPR051533">
    <property type="entry name" value="WaaL-like"/>
</dbReference>
<evidence type="ECO:0000313" key="8">
    <source>
        <dbReference type="EMBL" id="ELP33964.1"/>
    </source>
</evidence>
<dbReference type="GO" id="GO:0016020">
    <property type="term" value="C:membrane"/>
    <property type="evidence" value="ECO:0007669"/>
    <property type="project" value="UniProtKB-SubCell"/>
</dbReference>
<organism evidence="8 9">
    <name type="scientific">Rhodopirellula baltica SWK14</name>
    <dbReference type="NCBI Taxonomy" id="993516"/>
    <lineage>
        <taxon>Bacteria</taxon>
        <taxon>Pseudomonadati</taxon>
        <taxon>Planctomycetota</taxon>
        <taxon>Planctomycetia</taxon>
        <taxon>Pirellulales</taxon>
        <taxon>Pirellulaceae</taxon>
        <taxon>Rhodopirellula</taxon>
    </lineage>
</organism>
<keyword evidence="3 6" id="KW-1133">Transmembrane helix</keyword>
<gene>
    <name evidence="8" type="ORF">RBSWK_02100</name>
</gene>
<evidence type="ECO:0000259" key="7">
    <source>
        <dbReference type="Pfam" id="PF04932"/>
    </source>
</evidence>
<feature type="transmembrane region" description="Helical" evidence="6">
    <location>
        <begin position="168"/>
        <end position="186"/>
    </location>
</feature>
<feature type="region of interest" description="Disordered" evidence="5">
    <location>
        <begin position="407"/>
        <end position="458"/>
    </location>
</feature>
<dbReference type="RefSeq" id="WP_007337187.1">
    <property type="nucleotide sequence ID" value="NZ_AMWG01000043.1"/>
</dbReference>
<feature type="transmembrane region" description="Helical" evidence="6">
    <location>
        <begin position="193"/>
        <end position="210"/>
    </location>
</feature>
<dbReference type="PATRIC" id="fig|993516.3.peg.2243"/>
<dbReference type="InterPro" id="IPR007016">
    <property type="entry name" value="O-antigen_ligase-rel_domated"/>
</dbReference>
<evidence type="ECO:0000313" key="9">
    <source>
        <dbReference type="Proteomes" id="UP000010959"/>
    </source>
</evidence>
<reference evidence="8 9" key="1">
    <citation type="journal article" date="2013" name="Mar. Genomics">
        <title>Expression of sulfatases in Rhodopirellula baltica and the diversity of sulfatases in the genus Rhodopirellula.</title>
        <authorList>
            <person name="Wegner C.E."/>
            <person name="Richter-Heitmann T."/>
            <person name="Klindworth A."/>
            <person name="Klockow C."/>
            <person name="Richter M."/>
            <person name="Achstetter T."/>
            <person name="Glockner F.O."/>
            <person name="Harder J."/>
        </authorList>
    </citation>
    <scope>NUCLEOTIDE SEQUENCE [LARGE SCALE GENOMIC DNA]</scope>
    <source>
        <strain evidence="8 9">SWK14</strain>
    </source>
</reference>
<sequence length="458" mass="50084">MPELSQRKHGIWQLATLLTLLPILAVPIRGFPLPGATIAQIYLGLTLLGMAGVFAFDLVASWKIPWRSVLFLSAGGQMVVIAVVSGYVNGVPFRGGGVESVDVVQPIMQTALAVAWICFTLSCDWSHPFFWRIFLLFAIPLYAVLCAGWMASGLTMPYLAFGLHKNEIGSASLAVFFLAVACCLGRRRTSPEFLGAIALIGMSLLILFASDSRSNQLVLVLALGFYIGNRVMQRFGGVRIAAFFVLIGIALAIPKFYLEMESSSTSDAGSVGGGGRSIYNGRNHIWKDILQDVPDRPLLGYGKRFAKRYRKMENEDFFLDSHNLYLGTQYQVGYIGLASLIAFLFMLWYQLSIRWGRSHFSRISLCFLAGLIVQQALECSLIQGGHIASLAYIPVLGMGLSISVKGSHGDDHEDEGYLDAEKELETEQSDATSQGSPQEGGGQDPRAREFKPDSKVAT</sequence>
<dbReference type="PANTHER" id="PTHR37422">
    <property type="entry name" value="TEICHURONIC ACID BIOSYNTHESIS PROTEIN TUAE"/>
    <property type="match status" value="1"/>
</dbReference>
<dbReference type="PANTHER" id="PTHR37422:SF13">
    <property type="entry name" value="LIPOPOLYSACCHARIDE BIOSYNTHESIS PROTEIN PA4999-RELATED"/>
    <property type="match status" value="1"/>
</dbReference>
<feature type="transmembrane region" description="Helical" evidence="6">
    <location>
        <begin position="332"/>
        <end position="351"/>
    </location>
</feature>
<dbReference type="Pfam" id="PF04932">
    <property type="entry name" value="Wzy_C"/>
    <property type="match status" value="1"/>
</dbReference>
<evidence type="ECO:0000256" key="6">
    <source>
        <dbReference type="SAM" id="Phobius"/>
    </source>
</evidence>
<feature type="transmembrane region" description="Helical" evidence="6">
    <location>
        <begin position="41"/>
        <end position="62"/>
    </location>
</feature>
<keyword evidence="4 6" id="KW-0472">Membrane</keyword>